<dbReference type="Gene3D" id="3.40.50.300">
    <property type="entry name" value="P-loop containing nucleotide triphosphate hydrolases"/>
    <property type="match status" value="2"/>
</dbReference>
<dbReference type="RefSeq" id="WP_053399802.1">
    <property type="nucleotide sequence ID" value="NZ_LILC01000002.1"/>
</dbReference>
<dbReference type="PROSITE" id="PS51192">
    <property type="entry name" value="HELICASE_ATP_BIND_1"/>
    <property type="match status" value="1"/>
</dbReference>
<proteinExistence type="inferred from homology"/>
<dbReference type="GO" id="GO:0003887">
    <property type="term" value="F:DNA-directed DNA polymerase activity"/>
    <property type="evidence" value="ECO:0007669"/>
    <property type="project" value="InterPro"/>
</dbReference>
<dbReference type="PANTHER" id="PTHR11472">
    <property type="entry name" value="DNA REPAIR DEAD HELICASE RAD3/XP-D SUBFAMILY MEMBER"/>
    <property type="match status" value="1"/>
</dbReference>
<organism evidence="10 11">
    <name type="scientific">Priestia koreensis</name>
    <dbReference type="NCBI Taxonomy" id="284581"/>
    <lineage>
        <taxon>Bacteria</taxon>
        <taxon>Bacillati</taxon>
        <taxon>Bacillota</taxon>
        <taxon>Bacilli</taxon>
        <taxon>Bacillales</taxon>
        <taxon>Bacillaceae</taxon>
        <taxon>Priestia</taxon>
    </lineage>
</organism>
<dbReference type="EMBL" id="LILC01000002">
    <property type="protein sequence ID" value="KOO50637.1"/>
    <property type="molecule type" value="Genomic_DNA"/>
</dbReference>
<keyword evidence="3 6" id="KW-0378">Hydrolase</keyword>
<dbReference type="EC" id="3.1.-.-" evidence="6 7"/>
<dbReference type="SMART" id="SM00491">
    <property type="entry name" value="HELICc2"/>
    <property type="match status" value="1"/>
</dbReference>
<dbReference type="InterPro" id="IPR027417">
    <property type="entry name" value="P-loop_NTPase"/>
</dbReference>
<evidence type="ECO:0000259" key="9">
    <source>
        <dbReference type="PROSITE" id="PS51193"/>
    </source>
</evidence>
<dbReference type="InterPro" id="IPR006935">
    <property type="entry name" value="Helicase/UvrB_N"/>
</dbReference>
<dbReference type="NCBIfam" id="TIGR00573">
    <property type="entry name" value="dnaq"/>
    <property type="match status" value="1"/>
</dbReference>
<name>A0A0M0LIA8_9BACI</name>
<dbReference type="InterPro" id="IPR006555">
    <property type="entry name" value="ATP-dep_Helicase_C"/>
</dbReference>
<dbReference type="GO" id="GO:0003678">
    <property type="term" value="F:DNA helicase activity"/>
    <property type="evidence" value="ECO:0007669"/>
    <property type="project" value="TreeGrafter"/>
</dbReference>
<feature type="domain" description="Helicase ATP-binding" evidence="8">
    <location>
        <begin position="270"/>
        <end position="511"/>
    </location>
</feature>
<protein>
    <recommendedName>
        <fullName evidence="6 7">3'-5' exonuclease DinG</fullName>
        <ecNumber evidence="6 7">3.1.-.-</ecNumber>
    </recommendedName>
</protein>
<dbReference type="OrthoDB" id="9803913at2"/>
<dbReference type="SUPFAM" id="SSF52540">
    <property type="entry name" value="P-loop containing nucleoside triphosphate hydrolases"/>
    <property type="match status" value="1"/>
</dbReference>
<dbReference type="STRING" id="284581.AMD01_02505"/>
<comment type="caution">
    <text evidence="10">The sequence shown here is derived from an EMBL/GenBank/DDBJ whole genome shotgun (WGS) entry which is preliminary data.</text>
</comment>
<evidence type="ECO:0000256" key="4">
    <source>
        <dbReference type="ARBA" id="ARBA00022839"/>
    </source>
</evidence>
<evidence type="ECO:0000259" key="8">
    <source>
        <dbReference type="PROSITE" id="PS51192"/>
    </source>
</evidence>
<dbReference type="InterPro" id="IPR014013">
    <property type="entry name" value="Helic_SF1/SF2_ATP-bd_DinG/Rad3"/>
</dbReference>
<dbReference type="InterPro" id="IPR045028">
    <property type="entry name" value="DinG/Rad3-like"/>
</dbReference>
<sequence length="939" mass="107780">MSNRFVVIDLETTGHSPRQGDRIIQFAAVVIENGVMVDQFSSFVNPYMNIPPFIEQLTNITDDMVIDAPSFEEIAPRILDLLRDAYFVAHNVAFDFSFLQEELTRCGYGMLYNSTLDTVELARILLPTVDGYKLNQLADYLDIEHSNPHQADSDAEVTAHILLSFIGKMRDLPLATLRQLEQLCLHLKSEISELIQDLLYEKEQHLEEEDGRFLWLNGVALKKQPDFQPTREEITMSFQDFMTEKEQQLPTVFPTYERRNAQWEMIEKVYEAFSNQKHALIEAGTGVGKTFAYLMPALYYALTHGERIVISTHTITLQHQLIDRDLPILHKLFPSFSMVVLKGRNQYLNIRKFINLLKETDNNYDSILTKAAILVWLTETETGDIEEVNLPSGGKLVWSQMSEANPSSLDLREPWRSYSFYQRAREKANQADVVITNHRLLLMDIQHKNSLLPPYDRVVVDEAHHLESTASEELGVQIDYFSIHNVLTRIGTLEKEDSLLSKASDVLQKIALPGRSVVKNLHKLLNDVRVEVDDAFRLIHSYVKGKVSEESPDGGRISYRYQVGNEAGRHWSVIEETGSRVRFLLHDVLQIIDEQLLINEETPQLLSKQELHQLNEFLGLCTELKSIREKLHFLLAQSHDNAVTWMEIEPRGAANATYLYSQPVDVATELAENFFREKKSVVLTSATLTANQTFTYIMRELGLSEFDPLTLSVPSPFRYDLQAKVFIPEDMPSIKEVTLDEYSMILAENIIDIASVTNGRMLMLFTSYEMLKKTYQYVKEFNQLDEFVLLAQGVTTRNRNRLMKDFMQFDKSILLGTSSFWEGIDIPGEKLSCLVIVRLPFAPPDQPIVAAKLEKIKAEGKSPFMDYSLPQAVLRFKQGFGRLIRSTTDRGVVYIFDRRITQADYGKFFLQSLPTVPVYEKPFHMLLGDLENFWTTISE</sequence>
<evidence type="ECO:0000256" key="1">
    <source>
        <dbReference type="ARBA" id="ARBA00022722"/>
    </source>
</evidence>
<dbReference type="PATRIC" id="fig|284581.3.peg.768"/>
<dbReference type="PROSITE" id="PS51193">
    <property type="entry name" value="HELICASE_ATP_BIND_2"/>
    <property type="match status" value="1"/>
</dbReference>
<evidence type="ECO:0000256" key="6">
    <source>
        <dbReference type="HAMAP-Rule" id="MF_02206"/>
    </source>
</evidence>
<gene>
    <name evidence="6 7" type="primary">dinG</name>
    <name evidence="10" type="ORF">AMD01_02505</name>
</gene>
<evidence type="ECO:0000256" key="2">
    <source>
        <dbReference type="ARBA" id="ARBA00022741"/>
    </source>
</evidence>
<evidence type="ECO:0000256" key="3">
    <source>
        <dbReference type="ARBA" id="ARBA00022801"/>
    </source>
</evidence>
<accession>A0A0M0LIA8</accession>
<dbReference type="GO" id="GO:0008408">
    <property type="term" value="F:3'-5' exonuclease activity"/>
    <property type="evidence" value="ECO:0007669"/>
    <property type="project" value="UniProtKB-UniRule"/>
</dbReference>
<dbReference type="SUPFAM" id="SSF53098">
    <property type="entry name" value="Ribonuclease H-like"/>
    <property type="match status" value="1"/>
</dbReference>
<feature type="short sequence motif" description="DEAH box" evidence="6">
    <location>
        <begin position="461"/>
        <end position="464"/>
    </location>
</feature>
<dbReference type="InterPro" id="IPR036397">
    <property type="entry name" value="RNaseH_sf"/>
</dbReference>
<keyword evidence="1 6" id="KW-0540">Nuclease</keyword>
<evidence type="ECO:0000256" key="7">
    <source>
        <dbReference type="RuleBase" id="RU364106"/>
    </source>
</evidence>
<dbReference type="InterPro" id="IPR014001">
    <property type="entry name" value="Helicase_ATP-bd"/>
</dbReference>
<evidence type="ECO:0000256" key="5">
    <source>
        <dbReference type="ARBA" id="ARBA00022840"/>
    </source>
</evidence>
<dbReference type="Pfam" id="PF13307">
    <property type="entry name" value="Helicase_C_2"/>
    <property type="match status" value="1"/>
</dbReference>
<dbReference type="Pfam" id="PF00929">
    <property type="entry name" value="RNase_T"/>
    <property type="match status" value="1"/>
</dbReference>
<reference evidence="11" key="1">
    <citation type="submission" date="2015-08" db="EMBL/GenBank/DDBJ databases">
        <title>Fjat-14210 dsm16467.</title>
        <authorList>
            <person name="Liu B."/>
            <person name="Wang J."/>
            <person name="Zhu Y."/>
            <person name="Liu G."/>
            <person name="Chen Q."/>
            <person name="Chen Z."/>
            <person name="Lan J."/>
            <person name="Che J."/>
            <person name="Ge C."/>
            <person name="Shi H."/>
            <person name="Pan Z."/>
            <person name="Liu X."/>
        </authorList>
    </citation>
    <scope>NUCLEOTIDE SEQUENCE [LARGE SCALE GENOMIC DNA]</scope>
    <source>
        <strain evidence="11">DSM 16467</strain>
    </source>
</reference>
<dbReference type="InterPro" id="IPR006054">
    <property type="entry name" value="DnaQ"/>
</dbReference>
<keyword evidence="4 6" id="KW-0269">Exonuclease</keyword>
<evidence type="ECO:0000313" key="11">
    <source>
        <dbReference type="Proteomes" id="UP000037558"/>
    </source>
</evidence>
<keyword evidence="2 6" id="KW-0547">Nucleotide-binding</keyword>
<dbReference type="CDD" id="cd06127">
    <property type="entry name" value="DEDDh"/>
    <property type="match status" value="1"/>
</dbReference>
<dbReference type="HAMAP" id="MF_02206">
    <property type="entry name" value="DinG_exonucl"/>
    <property type="match status" value="1"/>
</dbReference>
<dbReference type="GO" id="GO:0016818">
    <property type="term" value="F:hydrolase activity, acting on acid anhydrides, in phosphorus-containing anhydrides"/>
    <property type="evidence" value="ECO:0007669"/>
    <property type="project" value="InterPro"/>
</dbReference>
<comment type="function">
    <text evidence="6 7">3'-5' exonuclease.</text>
</comment>
<dbReference type="InterPro" id="IPR006310">
    <property type="entry name" value="DinG"/>
</dbReference>
<dbReference type="AlphaFoldDB" id="A0A0M0LIA8"/>
<keyword evidence="11" id="KW-1185">Reference proteome</keyword>
<dbReference type="GO" id="GO:0003677">
    <property type="term" value="F:DNA binding"/>
    <property type="evidence" value="ECO:0007669"/>
    <property type="project" value="InterPro"/>
</dbReference>
<dbReference type="PANTHER" id="PTHR11472:SF34">
    <property type="entry name" value="REGULATOR OF TELOMERE ELONGATION HELICASE 1"/>
    <property type="match status" value="1"/>
</dbReference>
<dbReference type="Proteomes" id="UP000037558">
    <property type="component" value="Unassembled WGS sequence"/>
</dbReference>
<dbReference type="InterPro" id="IPR012337">
    <property type="entry name" value="RNaseH-like_sf"/>
</dbReference>
<comment type="similarity">
    <text evidence="6 7">Belongs to the helicase family. DinG subfamily. Type 2 sub-subfamily.</text>
</comment>
<keyword evidence="5 6" id="KW-0067">ATP-binding</keyword>
<dbReference type="NCBIfam" id="NF005981">
    <property type="entry name" value="PRK08074.1"/>
    <property type="match status" value="1"/>
</dbReference>
<dbReference type="FunFam" id="3.30.420.10:FF:000045">
    <property type="entry name" value="3'-5' exonuclease DinG"/>
    <property type="match status" value="1"/>
</dbReference>
<dbReference type="SMART" id="SM00479">
    <property type="entry name" value="EXOIII"/>
    <property type="match status" value="1"/>
</dbReference>
<dbReference type="Pfam" id="PF04851">
    <property type="entry name" value="ResIII"/>
    <property type="match status" value="1"/>
</dbReference>
<dbReference type="GO" id="GO:0005524">
    <property type="term" value="F:ATP binding"/>
    <property type="evidence" value="ECO:0007669"/>
    <property type="project" value="UniProtKB-UniRule"/>
</dbReference>
<feature type="domain" description="Helicase ATP-binding" evidence="9">
    <location>
        <begin position="248"/>
        <end position="510"/>
    </location>
</feature>
<feature type="binding site" evidence="6">
    <location>
        <begin position="283"/>
        <end position="290"/>
    </location>
    <ligand>
        <name>ATP</name>
        <dbReference type="ChEBI" id="CHEBI:30616"/>
    </ligand>
</feature>
<evidence type="ECO:0000313" key="10">
    <source>
        <dbReference type="EMBL" id="KOO50637.1"/>
    </source>
</evidence>
<dbReference type="GO" id="GO:0006260">
    <property type="term" value="P:DNA replication"/>
    <property type="evidence" value="ECO:0007669"/>
    <property type="project" value="InterPro"/>
</dbReference>
<dbReference type="SMART" id="SM00487">
    <property type="entry name" value="DEXDc"/>
    <property type="match status" value="1"/>
</dbReference>
<dbReference type="FunFam" id="3.40.50.300:FF:000437">
    <property type="entry name" value="ATP-dependent DNA helicase DinG"/>
    <property type="match status" value="1"/>
</dbReference>
<dbReference type="InterPro" id="IPR013520">
    <property type="entry name" value="Ribonucl_H"/>
</dbReference>
<dbReference type="NCBIfam" id="TIGR01407">
    <property type="entry name" value="dinG_rel"/>
    <property type="match status" value="1"/>
</dbReference>
<dbReference type="Gene3D" id="3.30.420.10">
    <property type="entry name" value="Ribonuclease H-like superfamily/Ribonuclease H"/>
    <property type="match status" value="1"/>
</dbReference>